<name>A0AA88PF99_9TELE</name>
<evidence type="ECO:0000313" key="3">
    <source>
        <dbReference type="Proteomes" id="UP001187343"/>
    </source>
</evidence>
<dbReference type="EMBL" id="JAUYZG010000018">
    <property type="protein sequence ID" value="KAK2881603.1"/>
    <property type="molecule type" value="Genomic_DNA"/>
</dbReference>
<proteinExistence type="predicted"/>
<keyword evidence="3" id="KW-1185">Reference proteome</keyword>
<protein>
    <submittedName>
        <fullName evidence="2">Uncharacterized protein</fullName>
    </submittedName>
</protein>
<keyword evidence="1" id="KW-0472">Membrane</keyword>
<dbReference type="AlphaFoldDB" id="A0AA88PF99"/>
<keyword evidence="1" id="KW-1133">Transmembrane helix</keyword>
<organism evidence="2 3">
    <name type="scientific">Cirrhinus molitorella</name>
    <name type="common">mud carp</name>
    <dbReference type="NCBI Taxonomy" id="172907"/>
    <lineage>
        <taxon>Eukaryota</taxon>
        <taxon>Metazoa</taxon>
        <taxon>Chordata</taxon>
        <taxon>Craniata</taxon>
        <taxon>Vertebrata</taxon>
        <taxon>Euteleostomi</taxon>
        <taxon>Actinopterygii</taxon>
        <taxon>Neopterygii</taxon>
        <taxon>Teleostei</taxon>
        <taxon>Ostariophysi</taxon>
        <taxon>Cypriniformes</taxon>
        <taxon>Cyprinidae</taxon>
        <taxon>Labeoninae</taxon>
        <taxon>Labeonini</taxon>
        <taxon>Cirrhinus</taxon>
    </lineage>
</organism>
<feature type="transmembrane region" description="Helical" evidence="1">
    <location>
        <begin position="35"/>
        <end position="62"/>
    </location>
</feature>
<evidence type="ECO:0000256" key="1">
    <source>
        <dbReference type="SAM" id="Phobius"/>
    </source>
</evidence>
<keyword evidence="1" id="KW-0812">Transmembrane</keyword>
<gene>
    <name evidence="2" type="ORF">Q8A67_018871</name>
</gene>
<accession>A0AA88PF99</accession>
<dbReference type="Proteomes" id="UP001187343">
    <property type="component" value="Unassembled WGS sequence"/>
</dbReference>
<evidence type="ECO:0000313" key="2">
    <source>
        <dbReference type="EMBL" id="KAK2881603.1"/>
    </source>
</evidence>
<sequence length="117" mass="12489">MEVAILLLRASALVPPKFCLFCCCGLLLSHGGLKLHPTLGISGPICSAMVAISSALMASYFASSSLDSSSTLVTSSCGYTQALYSLQTLFHHTAWLSFPPPIHPFFTTLLDLNFCLC</sequence>
<comment type="caution">
    <text evidence="2">The sequence shown here is derived from an EMBL/GenBank/DDBJ whole genome shotgun (WGS) entry which is preliminary data.</text>
</comment>
<reference evidence="2" key="1">
    <citation type="submission" date="2023-08" db="EMBL/GenBank/DDBJ databases">
        <title>Chromosome-level Genome Assembly of mud carp (Cirrhinus molitorella).</title>
        <authorList>
            <person name="Liu H."/>
        </authorList>
    </citation>
    <scope>NUCLEOTIDE SEQUENCE</scope>
    <source>
        <strain evidence="2">Prfri</strain>
        <tissue evidence="2">Muscle</tissue>
    </source>
</reference>